<protein>
    <recommendedName>
        <fullName evidence="5">DUF1009 domain-containing protein</fullName>
    </recommendedName>
</protein>
<feature type="domain" description="LpxI C-terminal" evidence="1">
    <location>
        <begin position="141"/>
        <end position="274"/>
    </location>
</feature>
<sequence>MRTGERRLGILAGGGKLPREIAESAARRAVPVAIVAIDSEADPDLTGADVTRINWGGIGGIIRALRQARVTDLVIVGHVRRPELGTLKPDLGFFRNLPRLLKIVASGGDDGVLRRVVRFFEQEGFRVVGPGEAAPELVVREGAAGALRASDRERADIQTGLALIRALGPYDIGQGVVISGGRIEAIEGVEGTDRMIARAGEARRAAQDAPQGGVLVKRSKPEQDLRVDMPAIGPATVDGARAAGLSGIAAEAENVLIAERAVTLERADAAGIFVEGVRDEAAPGAAPQRFKAHRVARALRPLGGAKPRRHSVRDAVKGLATVEALTSFGVGHTAVVVRNHVLAVEADEGAEATVRRAEGLRQWASLTRRRRGVVVLRRAEALTEALVAIVARAGYAGIAIGGDAAAASGAALAAAEREGLFVVTSPPEGDSR</sequence>
<dbReference type="InterPro" id="IPR053174">
    <property type="entry name" value="LpxI"/>
</dbReference>
<gene>
    <name evidence="3" type="ORF">W911_11230</name>
</gene>
<dbReference type="InterPro" id="IPR043167">
    <property type="entry name" value="LpxI_C_sf"/>
</dbReference>
<dbReference type="RefSeq" id="WP_023787594.1">
    <property type="nucleotide sequence ID" value="NC_022997.1"/>
</dbReference>
<evidence type="ECO:0000313" key="4">
    <source>
        <dbReference type="Proteomes" id="UP000018542"/>
    </source>
</evidence>
<dbReference type="Gene3D" id="3.40.50.20">
    <property type="match status" value="1"/>
</dbReference>
<dbReference type="InterPro" id="IPR041255">
    <property type="entry name" value="LpxI_N"/>
</dbReference>
<dbReference type="Gene3D" id="3.40.140.80">
    <property type="match status" value="2"/>
</dbReference>
<dbReference type="STRING" id="1029756.W911_11230"/>
<dbReference type="OrthoDB" id="9789836at2"/>
<dbReference type="PANTHER" id="PTHR39962:SF1">
    <property type="entry name" value="LPXI FAMILY PROTEIN"/>
    <property type="match status" value="1"/>
</dbReference>
<keyword evidence="4" id="KW-1185">Reference proteome</keyword>
<dbReference type="PATRIC" id="fig|1029756.8.peg.2335"/>
<name>V5SFP5_9HYPH</name>
<feature type="domain" description="LpxI N-terminal" evidence="2">
    <location>
        <begin position="7"/>
        <end position="137"/>
    </location>
</feature>
<feature type="domain" description="LpxI C-terminal" evidence="1">
    <location>
        <begin position="302"/>
        <end position="375"/>
    </location>
</feature>
<dbReference type="Pfam" id="PF17930">
    <property type="entry name" value="LpxI_N"/>
    <property type="match status" value="1"/>
</dbReference>
<dbReference type="HOGENOM" id="CLU_635815_0_0_5"/>
<accession>V5SFP5</accession>
<evidence type="ECO:0008006" key="5">
    <source>
        <dbReference type="Google" id="ProtNLM"/>
    </source>
</evidence>
<organism evidence="3 4">
    <name type="scientific">Hyphomicrobium nitrativorans NL23</name>
    <dbReference type="NCBI Taxonomy" id="1029756"/>
    <lineage>
        <taxon>Bacteria</taxon>
        <taxon>Pseudomonadati</taxon>
        <taxon>Pseudomonadota</taxon>
        <taxon>Alphaproteobacteria</taxon>
        <taxon>Hyphomicrobiales</taxon>
        <taxon>Hyphomicrobiaceae</taxon>
        <taxon>Hyphomicrobium</taxon>
    </lineage>
</organism>
<proteinExistence type="predicted"/>
<reference evidence="3 4" key="1">
    <citation type="journal article" date="2014" name="Genome Announc.">
        <title>Complete Genome Sequence of Hyphomicrobium nitrativorans Strain NL23, a Denitrifying Bacterium Isolated from Biofilm of a Methanol-Fed Denitrification System Treating Seawater at the Montreal Biodome.</title>
        <authorList>
            <person name="Martineau C."/>
            <person name="Villeneuve C."/>
            <person name="Mauffrey F."/>
            <person name="Villemur R."/>
        </authorList>
    </citation>
    <scope>NUCLEOTIDE SEQUENCE [LARGE SCALE GENOMIC DNA]</scope>
    <source>
        <strain evidence="3">NL23</strain>
    </source>
</reference>
<dbReference type="KEGG" id="hni:W911_11230"/>
<dbReference type="Pfam" id="PF06230">
    <property type="entry name" value="LpxI_C"/>
    <property type="match status" value="2"/>
</dbReference>
<evidence type="ECO:0000313" key="3">
    <source>
        <dbReference type="EMBL" id="AHB48845.1"/>
    </source>
</evidence>
<evidence type="ECO:0000259" key="1">
    <source>
        <dbReference type="Pfam" id="PF06230"/>
    </source>
</evidence>
<dbReference type="AlphaFoldDB" id="V5SFP5"/>
<dbReference type="EMBL" id="CP006912">
    <property type="protein sequence ID" value="AHB48845.1"/>
    <property type="molecule type" value="Genomic_DNA"/>
</dbReference>
<evidence type="ECO:0000259" key="2">
    <source>
        <dbReference type="Pfam" id="PF17930"/>
    </source>
</evidence>
<dbReference type="Proteomes" id="UP000018542">
    <property type="component" value="Chromosome"/>
</dbReference>
<dbReference type="InterPro" id="IPR010415">
    <property type="entry name" value="LpxI_C"/>
</dbReference>
<dbReference type="PANTHER" id="PTHR39962">
    <property type="entry name" value="BLL4848 PROTEIN"/>
    <property type="match status" value="1"/>
</dbReference>